<evidence type="ECO:0000256" key="2">
    <source>
        <dbReference type="ARBA" id="ARBA00008670"/>
    </source>
</evidence>
<name>A0ABD3VE84_SINWO</name>
<dbReference type="GO" id="GO:0016020">
    <property type="term" value="C:membrane"/>
    <property type="evidence" value="ECO:0007669"/>
    <property type="project" value="UniProtKB-SubCell"/>
</dbReference>
<dbReference type="PANTHER" id="PTHR11471">
    <property type="entry name" value="TUMOR NECROSIS FACTOR FAMILY MEMBER"/>
    <property type="match status" value="1"/>
</dbReference>
<evidence type="ECO:0000256" key="5">
    <source>
        <dbReference type="SAM" id="Phobius"/>
    </source>
</evidence>
<evidence type="ECO:0000259" key="6">
    <source>
        <dbReference type="PROSITE" id="PS50049"/>
    </source>
</evidence>
<evidence type="ECO:0000256" key="3">
    <source>
        <dbReference type="ARBA" id="ARBA00022514"/>
    </source>
</evidence>
<accession>A0ABD3VE84</accession>
<evidence type="ECO:0000256" key="4">
    <source>
        <dbReference type="ARBA" id="ARBA00023136"/>
    </source>
</evidence>
<dbReference type="PANTHER" id="PTHR11471:SF13">
    <property type="entry name" value="TNF FAMILY PROFILE DOMAIN-CONTAINING PROTEIN"/>
    <property type="match status" value="1"/>
</dbReference>
<evidence type="ECO:0000313" key="8">
    <source>
        <dbReference type="Proteomes" id="UP001634394"/>
    </source>
</evidence>
<keyword evidence="5" id="KW-1133">Transmembrane helix</keyword>
<dbReference type="PROSITE" id="PS50049">
    <property type="entry name" value="THD_2"/>
    <property type="match status" value="1"/>
</dbReference>
<keyword evidence="4 5" id="KW-0472">Membrane</keyword>
<dbReference type="SMART" id="SM00207">
    <property type="entry name" value="TNF"/>
    <property type="match status" value="1"/>
</dbReference>
<feature type="transmembrane region" description="Helical" evidence="5">
    <location>
        <begin position="136"/>
        <end position="159"/>
    </location>
</feature>
<dbReference type="GO" id="GO:0005125">
    <property type="term" value="F:cytokine activity"/>
    <property type="evidence" value="ECO:0007669"/>
    <property type="project" value="UniProtKB-KW"/>
</dbReference>
<dbReference type="Pfam" id="PF00229">
    <property type="entry name" value="TNF"/>
    <property type="match status" value="1"/>
</dbReference>
<sequence length="338" mass="38165">MESKQESHDTAQNCHSYEDYSRTFYSSDGSVDSGYQTKGCYHRKLISKKPHVKPRLGGNQDFKKEGGKALFLSHGTEIEHKCANRQSVLKLKCSPICLSMSFFLNILLALAVYLLFTTTIFVEESEEENLTAEDTFFDIISTCGFMFCCVRNAAIHIYFTLRQIEAYVFEENISAIFSTTTNRSIFLNNANVDKTKNKWRSREVAAHLYVNITLTWRTDVEFGSAILSGIALTKESSIMVPPAGYYFIYSVVTFKCQHNSKTHIHLITRQHKGRPNAGIQQLLLRKSSECATDGFYTSFLSGVLQLKSNDEISVTLTKDSISKVYASSFSNFCGGYLL</sequence>
<dbReference type="Gene3D" id="2.60.120.40">
    <property type="match status" value="1"/>
</dbReference>
<feature type="domain" description="THD" evidence="6">
    <location>
        <begin position="204"/>
        <end position="338"/>
    </location>
</feature>
<reference evidence="7 8" key="1">
    <citation type="submission" date="2024-11" db="EMBL/GenBank/DDBJ databases">
        <title>Chromosome-level genome assembly of the freshwater bivalve Anodonta woodiana.</title>
        <authorList>
            <person name="Chen X."/>
        </authorList>
    </citation>
    <scope>NUCLEOTIDE SEQUENCE [LARGE SCALE GENOMIC DNA]</scope>
    <source>
        <strain evidence="7">MN2024</strain>
        <tissue evidence="7">Gills</tissue>
    </source>
</reference>
<proteinExistence type="inferred from homology"/>
<keyword evidence="8" id="KW-1185">Reference proteome</keyword>
<evidence type="ECO:0000313" key="7">
    <source>
        <dbReference type="EMBL" id="KAL3859323.1"/>
    </source>
</evidence>
<dbReference type="GO" id="GO:0005615">
    <property type="term" value="C:extracellular space"/>
    <property type="evidence" value="ECO:0007669"/>
    <property type="project" value="UniProtKB-KW"/>
</dbReference>
<dbReference type="SUPFAM" id="SSF49842">
    <property type="entry name" value="TNF-like"/>
    <property type="match status" value="1"/>
</dbReference>
<protein>
    <recommendedName>
        <fullName evidence="6">THD domain-containing protein</fullName>
    </recommendedName>
</protein>
<dbReference type="Proteomes" id="UP001634394">
    <property type="component" value="Unassembled WGS sequence"/>
</dbReference>
<evidence type="ECO:0000256" key="1">
    <source>
        <dbReference type="ARBA" id="ARBA00004370"/>
    </source>
</evidence>
<gene>
    <name evidence="7" type="ORF">ACJMK2_009548</name>
</gene>
<comment type="caution">
    <text evidence="7">The sequence shown here is derived from an EMBL/GenBank/DDBJ whole genome shotgun (WGS) entry which is preliminary data.</text>
</comment>
<dbReference type="EMBL" id="JBJQND010000012">
    <property type="protein sequence ID" value="KAL3859323.1"/>
    <property type="molecule type" value="Genomic_DNA"/>
</dbReference>
<dbReference type="AlphaFoldDB" id="A0ABD3VE84"/>
<keyword evidence="5" id="KW-0812">Transmembrane</keyword>
<keyword evidence="3" id="KW-0202">Cytokine</keyword>
<feature type="transmembrane region" description="Helical" evidence="5">
    <location>
        <begin position="95"/>
        <end position="116"/>
    </location>
</feature>
<comment type="subcellular location">
    <subcellularLocation>
        <location evidence="1">Membrane</location>
    </subcellularLocation>
</comment>
<dbReference type="InterPro" id="IPR008983">
    <property type="entry name" value="Tumour_necrosis_fac-like_dom"/>
</dbReference>
<comment type="similarity">
    <text evidence="2">Belongs to the tumor necrosis factor family.</text>
</comment>
<organism evidence="7 8">
    <name type="scientific">Sinanodonta woodiana</name>
    <name type="common">Chinese pond mussel</name>
    <name type="synonym">Anodonta woodiana</name>
    <dbReference type="NCBI Taxonomy" id="1069815"/>
    <lineage>
        <taxon>Eukaryota</taxon>
        <taxon>Metazoa</taxon>
        <taxon>Spiralia</taxon>
        <taxon>Lophotrochozoa</taxon>
        <taxon>Mollusca</taxon>
        <taxon>Bivalvia</taxon>
        <taxon>Autobranchia</taxon>
        <taxon>Heteroconchia</taxon>
        <taxon>Palaeoheterodonta</taxon>
        <taxon>Unionida</taxon>
        <taxon>Unionoidea</taxon>
        <taxon>Unionidae</taxon>
        <taxon>Unioninae</taxon>
        <taxon>Sinanodonta</taxon>
    </lineage>
</organism>
<dbReference type="InterPro" id="IPR006052">
    <property type="entry name" value="TNF_dom"/>
</dbReference>